<evidence type="ECO:0000256" key="1">
    <source>
        <dbReference type="SAM" id="SignalP"/>
    </source>
</evidence>
<keyword evidence="3" id="KW-1185">Reference proteome</keyword>
<feature type="signal peptide" evidence="1">
    <location>
        <begin position="1"/>
        <end position="19"/>
    </location>
</feature>
<evidence type="ECO:0000313" key="3">
    <source>
        <dbReference type="Proteomes" id="UP000604898"/>
    </source>
</evidence>
<proteinExistence type="predicted"/>
<reference evidence="2 3" key="1">
    <citation type="submission" date="2021-01" db="EMBL/GenBank/DDBJ databases">
        <title>Genome sequence of Shewanella schlegeliana JCM 11561.</title>
        <authorList>
            <person name="Zhang H."/>
            <person name="Li C."/>
        </authorList>
    </citation>
    <scope>NUCLEOTIDE SEQUENCE [LARGE SCALE GENOMIC DNA]</scope>
    <source>
        <strain evidence="2 3">JCM 11561</strain>
    </source>
</reference>
<name>A0ABS1SW67_9GAMM</name>
<dbReference type="Proteomes" id="UP000604898">
    <property type="component" value="Unassembled WGS sequence"/>
</dbReference>
<accession>A0ABS1SW67</accession>
<dbReference type="InterPro" id="IPR011990">
    <property type="entry name" value="TPR-like_helical_dom_sf"/>
</dbReference>
<dbReference type="Gene3D" id="1.25.40.10">
    <property type="entry name" value="Tetratricopeptide repeat domain"/>
    <property type="match status" value="2"/>
</dbReference>
<gene>
    <name evidence="2" type="ORF">JMA39_06340</name>
</gene>
<sequence>MNFLKLSLVLLLSISPFFAAICHGRDLNVSHGRELNRYESGLLNKASPLLEANDFDAALKLMLPLLEQAAPHHVVFQYVCKTLADTGAEAKALNCWERGYQLYPNQGQIVVNLAQAQLQTERYEAAISTLSNLELSTLEKPIEAQVRYMRGYAYYQLAQYQAAIDLLLSSDVKLHWWPLISYSQMALEQWQEAKSSALQWLAFEPDSRTAWQVLTRSELGLGNKLEAAVASDIAAQSIGAISGSSRPQDSIGLFGQIKAYNLAASCTSQTDTDDASRLGSAIKVFDSQALACAQYAWLSGRYDEALVFLEGFNLDGLSESCGLVDDFYLLQGQLFSALKQGDNARRAWSKVGQQLLPLGTAAEIKHARQRRNQLQGQALLLIGQSYWLEQQWPEAQASYRKLAQTPGFETLAAAFGQRLATFVQLEEKLR</sequence>
<dbReference type="EMBL" id="JAESVD010000003">
    <property type="protein sequence ID" value="MBL4912758.1"/>
    <property type="molecule type" value="Genomic_DNA"/>
</dbReference>
<comment type="caution">
    <text evidence="2">The sequence shown here is derived from an EMBL/GenBank/DDBJ whole genome shotgun (WGS) entry which is preliminary data.</text>
</comment>
<keyword evidence="1" id="KW-0732">Signal</keyword>
<protein>
    <submittedName>
        <fullName evidence="2">Tetratricopeptide repeat protein</fullName>
    </submittedName>
</protein>
<dbReference type="SUPFAM" id="SSF48452">
    <property type="entry name" value="TPR-like"/>
    <property type="match status" value="1"/>
</dbReference>
<feature type="chain" id="PRO_5045795888" evidence="1">
    <location>
        <begin position="20"/>
        <end position="430"/>
    </location>
</feature>
<evidence type="ECO:0000313" key="2">
    <source>
        <dbReference type="EMBL" id="MBL4912758.1"/>
    </source>
</evidence>
<organism evidence="2 3">
    <name type="scientific">Shewanella schlegeliana</name>
    <dbReference type="NCBI Taxonomy" id="190308"/>
    <lineage>
        <taxon>Bacteria</taxon>
        <taxon>Pseudomonadati</taxon>
        <taxon>Pseudomonadota</taxon>
        <taxon>Gammaproteobacteria</taxon>
        <taxon>Alteromonadales</taxon>
        <taxon>Shewanellaceae</taxon>
        <taxon>Shewanella</taxon>
    </lineage>
</organism>